<evidence type="ECO:0000256" key="9">
    <source>
        <dbReference type="ARBA" id="ARBA00022960"/>
    </source>
</evidence>
<evidence type="ECO:0000256" key="12">
    <source>
        <dbReference type="ARBA" id="ARBA00034000"/>
    </source>
</evidence>
<keyword evidence="9" id="KW-0133">Cell shape</keyword>
<dbReference type="GO" id="GO:0009002">
    <property type="term" value="F:serine-type D-Ala-D-Ala carboxypeptidase activity"/>
    <property type="evidence" value="ECO:0007669"/>
    <property type="project" value="UniProtKB-EC"/>
</dbReference>
<keyword evidence="10" id="KW-0573">Peptidoglycan synthesis</keyword>
<dbReference type="InterPro" id="IPR001967">
    <property type="entry name" value="Peptidase_S11_N"/>
</dbReference>
<dbReference type="AlphaFoldDB" id="A0AA48KWI9"/>
<dbReference type="PANTHER" id="PTHR21581">
    <property type="entry name" value="D-ALANYL-D-ALANINE CARBOXYPEPTIDASE"/>
    <property type="match status" value="1"/>
</dbReference>
<dbReference type="Pfam" id="PF00768">
    <property type="entry name" value="Peptidase_S11"/>
    <property type="match status" value="1"/>
</dbReference>
<keyword evidence="7" id="KW-0732">Signal</keyword>
<evidence type="ECO:0000256" key="8">
    <source>
        <dbReference type="ARBA" id="ARBA00022801"/>
    </source>
</evidence>
<accession>A0AA48KWI9</accession>
<keyword evidence="6" id="KW-0645">Protease</keyword>
<dbReference type="PROSITE" id="PS51257">
    <property type="entry name" value="PROKAR_LIPOPROTEIN"/>
    <property type="match status" value="1"/>
</dbReference>
<dbReference type="EC" id="3.4.16.4" evidence="4"/>
<evidence type="ECO:0000259" key="16">
    <source>
        <dbReference type="Pfam" id="PF00768"/>
    </source>
</evidence>
<evidence type="ECO:0000256" key="6">
    <source>
        <dbReference type="ARBA" id="ARBA00022670"/>
    </source>
</evidence>
<feature type="active site" evidence="13">
    <location>
        <position position="113"/>
    </location>
</feature>
<dbReference type="Proteomes" id="UP001335720">
    <property type="component" value="Chromosome"/>
</dbReference>
<dbReference type="InterPro" id="IPR012907">
    <property type="entry name" value="Peptidase_S11_C"/>
</dbReference>
<dbReference type="InterPro" id="IPR037167">
    <property type="entry name" value="Peptidase_S11_C_sf"/>
</dbReference>
<evidence type="ECO:0000256" key="1">
    <source>
        <dbReference type="ARBA" id="ARBA00003217"/>
    </source>
</evidence>
<dbReference type="PANTHER" id="PTHR21581:SF33">
    <property type="entry name" value="D-ALANYL-D-ALANINE CARBOXYPEPTIDASE DACB"/>
    <property type="match status" value="1"/>
</dbReference>
<evidence type="ECO:0000256" key="13">
    <source>
        <dbReference type="PIRSR" id="PIRSR618044-1"/>
    </source>
</evidence>
<comment type="function">
    <text evidence="1">Removes C-terminal D-alanyl residues from sugar-peptide cell wall precursors.</text>
</comment>
<evidence type="ECO:0000256" key="7">
    <source>
        <dbReference type="ARBA" id="ARBA00022729"/>
    </source>
</evidence>
<dbReference type="SUPFAM" id="SSF56601">
    <property type="entry name" value="beta-lactamase/transpeptidase-like"/>
    <property type="match status" value="1"/>
</dbReference>
<dbReference type="InterPro" id="IPR018044">
    <property type="entry name" value="Peptidase_S11"/>
</dbReference>
<evidence type="ECO:0000313" key="18">
    <source>
        <dbReference type="EMBL" id="BED93071.1"/>
    </source>
</evidence>
<evidence type="ECO:0000256" key="10">
    <source>
        <dbReference type="ARBA" id="ARBA00022984"/>
    </source>
</evidence>
<evidence type="ECO:0000256" key="14">
    <source>
        <dbReference type="PIRSR" id="PIRSR618044-2"/>
    </source>
</evidence>
<keyword evidence="11" id="KW-0961">Cell wall biogenesis/degradation</keyword>
<feature type="active site" description="Proton acceptor" evidence="13">
    <location>
        <position position="59"/>
    </location>
</feature>
<evidence type="ECO:0000259" key="17">
    <source>
        <dbReference type="Pfam" id="PF07943"/>
    </source>
</evidence>
<comment type="pathway">
    <text evidence="2">Cell wall biogenesis; peptidoglycan biosynthesis.</text>
</comment>
<dbReference type="InterPro" id="IPR012338">
    <property type="entry name" value="Beta-lactam/transpept-like"/>
</dbReference>
<dbReference type="GO" id="GO:0008360">
    <property type="term" value="P:regulation of cell shape"/>
    <property type="evidence" value="ECO:0007669"/>
    <property type="project" value="UniProtKB-KW"/>
</dbReference>
<feature type="active site" description="Acyl-ester intermediate" evidence="13">
    <location>
        <position position="56"/>
    </location>
</feature>
<evidence type="ECO:0000256" key="5">
    <source>
        <dbReference type="ARBA" id="ARBA00022645"/>
    </source>
</evidence>
<dbReference type="Pfam" id="PF07943">
    <property type="entry name" value="PBP5_C"/>
    <property type="match status" value="1"/>
</dbReference>
<dbReference type="InterPro" id="IPR015956">
    <property type="entry name" value="Peniciliin-bd_prot_C_sf"/>
</dbReference>
<dbReference type="GO" id="GO:0009252">
    <property type="term" value="P:peptidoglycan biosynthetic process"/>
    <property type="evidence" value="ECO:0007669"/>
    <property type="project" value="UniProtKB-KW"/>
</dbReference>
<gene>
    <name evidence="18" type="ORF">RsTaC01_1027</name>
</gene>
<dbReference type="PRINTS" id="PR00725">
    <property type="entry name" value="DADACBPTASE1"/>
</dbReference>
<proteinExistence type="inferred from homology"/>
<dbReference type="GO" id="GO:0071555">
    <property type="term" value="P:cell wall organization"/>
    <property type="evidence" value="ECO:0007669"/>
    <property type="project" value="UniProtKB-KW"/>
</dbReference>
<keyword evidence="5 18" id="KW-0121">Carboxypeptidase</keyword>
<name>A0AA48KWI9_9FIRM</name>
<feature type="binding site" evidence="14">
    <location>
        <position position="220"/>
    </location>
    <ligand>
        <name>substrate</name>
    </ligand>
</feature>
<feature type="domain" description="Peptidase S11 D-alanyl-D-alanine carboxypeptidase A N-terminal" evidence="16">
    <location>
        <begin position="26"/>
        <end position="251"/>
    </location>
</feature>
<evidence type="ECO:0000256" key="15">
    <source>
        <dbReference type="RuleBase" id="RU004016"/>
    </source>
</evidence>
<dbReference type="EMBL" id="AP027925">
    <property type="protein sequence ID" value="BED93071.1"/>
    <property type="molecule type" value="Genomic_DNA"/>
</dbReference>
<dbReference type="GO" id="GO:0006508">
    <property type="term" value="P:proteolysis"/>
    <property type="evidence" value="ECO:0007669"/>
    <property type="project" value="UniProtKB-KW"/>
</dbReference>
<evidence type="ECO:0000256" key="11">
    <source>
        <dbReference type="ARBA" id="ARBA00023316"/>
    </source>
</evidence>
<dbReference type="Gene3D" id="2.60.410.10">
    <property type="entry name" value="D-Ala-D-Ala carboxypeptidase, C-terminal domain"/>
    <property type="match status" value="1"/>
</dbReference>
<dbReference type="Gene3D" id="3.40.710.10">
    <property type="entry name" value="DD-peptidase/beta-lactamase superfamily"/>
    <property type="match status" value="1"/>
</dbReference>
<evidence type="ECO:0000256" key="4">
    <source>
        <dbReference type="ARBA" id="ARBA00012448"/>
    </source>
</evidence>
<comment type="similarity">
    <text evidence="3 15">Belongs to the peptidase S11 family.</text>
</comment>
<evidence type="ECO:0000256" key="3">
    <source>
        <dbReference type="ARBA" id="ARBA00007164"/>
    </source>
</evidence>
<dbReference type="SUPFAM" id="SSF69189">
    <property type="entry name" value="Penicillin-binding protein associated domain"/>
    <property type="match status" value="1"/>
</dbReference>
<keyword evidence="8" id="KW-0378">Hydrolase</keyword>
<protein>
    <recommendedName>
        <fullName evidence="4">serine-type D-Ala-D-Ala carboxypeptidase</fullName>
        <ecNumber evidence="4">3.4.16.4</ecNumber>
    </recommendedName>
</protein>
<dbReference type="KEGG" id="ptrh:RsTaC01_1027"/>
<feature type="domain" description="Peptidase S11 D-Ala-D-Ala carboxypeptidase A C-terminal" evidence="17">
    <location>
        <begin position="276"/>
        <end position="353"/>
    </location>
</feature>
<evidence type="ECO:0000256" key="2">
    <source>
        <dbReference type="ARBA" id="ARBA00004752"/>
    </source>
</evidence>
<reference evidence="18" key="1">
    <citation type="journal article" date="2023" name="ISME J.">
        <title>Emergence of putative energy parasites within Clostridia revealed by genome analysis of a novel endosymbiotic clade.</title>
        <authorList>
            <person name="Takahashi K."/>
            <person name="Kuwahara H."/>
            <person name="Horikawa Y."/>
            <person name="Izawa K."/>
            <person name="Kato D."/>
            <person name="Inagaki T."/>
            <person name="Yuki M."/>
            <person name="Ohkuma M."/>
            <person name="Hongoh Y."/>
        </authorList>
    </citation>
    <scope>NUCLEOTIDE SEQUENCE</scope>
    <source>
        <strain evidence="18">RsTa-C01</strain>
    </source>
</reference>
<sequence>MNNKKLSFFFVFLISCFYNYFGDKIEISAKSAILICADTCSIVYSKNENMCLPIASVTKVMTAILLLEKIQNFGDSEIEITDEMVRVEGSSMGLQVGDVLKQSDLVVGMLLPSGNDAANTSSIAVSGDTENFVKLMNEKAKQLGMKNTKFTTPSGLDKNNNHSSALDVATLAAYCLENKEFKNIVSQKSKRVSVISPSKTIFCKNHNKLLKLYKYCTGIKTGFTKLAGRCLLSSAKNDEGKELIAVTLNASDDWNDHISLFEYGFKNTAIKNFNDKDFSVKIKVKNSDIEEIELGSLSEFSRLLKLGDEKNLQRKIEIPEFCEATIEEGQILGKISYYLNGELIGYNNLSANQKAGLKKSTFRSLWESIKKFFHNSYLFITRQ</sequence>
<organism evidence="18">
    <name type="scientific">Candidatus Paraimprobicoccus trichonymphae</name>
    <dbReference type="NCBI Taxonomy" id="3033793"/>
    <lineage>
        <taxon>Bacteria</taxon>
        <taxon>Bacillati</taxon>
        <taxon>Bacillota</taxon>
        <taxon>Clostridia</taxon>
        <taxon>Candidatus Paraimprobicoccus</taxon>
    </lineage>
</organism>
<comment type="catalytic activity">
    <reaction evidence="12">
        <text>Preferential cleavage: (Ac)2-L-Lys-D-Ala-|-D-Ala. Also transpeptidation of peptidyl-alanyl moieties that are N-acyl substituents of D-alanine.</text>
        <dbReference type="EC" id="3.4.16.4"/>
    </reaction>
</comment>